<keyword evidence="5 6" id="KW-0472">Membrane</keyword>
<name>A0A380C013_SPHSI</name>
<dbReference type="AlphaFoldDB" id="A0A380C013"/>
<dbReference type="GO" id="GO:0005886">
    <property type="term" value="C:plasma membrane"/>
    <property type="evidence" value="ECO:0007669"/>
    <property type="project" value="UniProtKB-SubCell"/>
</dbReference>
<dbReference type="EMBL" id="UGYW01000002">
    <property type="protein sequence ID" value="SUJ10274.1"/>
    <property type="molecule type" value="Genomic_DNA"/>
</dbReference>
<dbReference type="InterPro" id="IPR002797">
    <property type="entry name" value="Polysacc_synth"/>
</dbReference>
<organism evidence="7 8">
    <name type="scientific">Sphingobacterium spiritivorum</name>
    <name type="common">Flavobacterium spiritivorum</name>
    <dbReference type="NCBI Taxonomy" id="258"/>
    <lineage>
        <taxon>Bacteria</taxon>
        <taxon>Pseudomonadati</taxon>
        <taxon>Bacteroidota</taxon>
        <taxon>Sphingobacteriia</taxon>
        <taxon>Sphingobacteriales</taxon>
        <taxon>Sphingobacteriaceae</taxon>
        <taxon>Sphingobacterium</taxon>
    </lineage>
</organism>
<feature type="transmembrane region" description="Helical" evidence="6">
    <location>
        <begin position="377"/>
        <end position="396"/>
    </location>
</feature>
<feature type="transmembrane region" description="Helical" evidence="6">
    <location>
        <begin position="112"/>
        <end position="131"/>
    </location>
</feature>
<feature type="transmembrane region" description="Helical" evidence="6">
    <location>
        <begin position="39"/>
        <end position="58"/>
    </location>
</feature>
<feature type="transmembrane region" description="Helical" evidence="6">
    <location>
        <begin position="434"/>
        <end position="454"/>
    </location>
</feature>
<feature type="transmembrane region" description="Helical" evidence="6">
    <location>
        <begin position="303"/>
        <end position="321"/>
    </location>
</feature>
<feature type="transmembrane region" description="Helical" evidence="6">
    <location>
        <begin position="460"/>
        <end position="477"/>
    </location>
</feature>
<evidence type="ECO:0000256" key="2">
    <source>
        <dbReference type="ARBA" id="ARBA00022475"/>
    </source>
</evidence>
<dbReference type="InterPro" id="IPR050833">
    <property type="entry name" value="Poly_Biosynth_Transport"/>
</dbReference>
<keyword evidence="2" id="KW-1003">Cell membrane</keyword>
<dbReference type="Proteomes" id="UP000254893">
    <property type="component" value="Unassembled WGS sequence"/>
</dbReference>
<comment type="subcellular location">
    <subcellularLocation>
        <location evidence="1">Cell membrane</location>
        <topology evidence="1">Multi-pass membrane protein</topology>
    </subcellularLocation>
</comment>
<keyword evidence="4 6" id="KW-1133">Transmembrane helix</keyword>
<evidence type="ECO:0000256" key="5">
    <source>
        <dbReference type="ARBA" id="ARBA00023136"/>
    </source>
</evidence>
<dbReference type="Pfam" id="PF01943">
    <property type="entry name" value="Polysacc_synt"/>
    <property type="match status" value="1"/>
</dbReference>
<keyword evidence="3 6" id="KW-0812">Transmembrane</keyword>
<feature type="transmembrane region" description="Helical" evidence="6">
    <location>
        <begin position="143"/>
        <end position="166"/>
    </location>
</feature>
<reference evidence="7 8" key="1">
    <citation type="submission" date="2018-06" db="EMBL/GenBank/DDBJ databases">
        <authorList>
            <consortium name="Pathogen Informatics"/>
            <person name="Doyle S."/>
        </authorList>
    </citation>
    <scope>NUCLEOTIDE SEQUENCE [LARGE SCALE GENOMIC DNA]</scope>
    <source>
        <strain evidence="7 8">NCTC11388</strain>
    </source>
</reference>
<evidence type="ECO:0000313" key="8">
    <source>
        <dbReference type="Proteomes" id="UP000254893"/>
    </source>
</evidence>
<evidence type="ECO:0000256" key="4">
    <source>
        <dbReference type="ARBA" id="ARBA00022989"/>
    </source>
</evidence>
<feature type="transmembrane region" description="Helical" evidence="6">
    <location>
        <begin position="341"/>
        <end position="365"/>
    </location>
</feature>
<feature type="transmembrane region" description="Helical" evidence="6">
    <location>
        <begin position="186"/>
        <end position="206"/>
    </location>
</feature>
<feature type="transmembrane region" description="Helical" evidence="6">
    <location>
        <begin position="264"/>
        <end position="282"/>
    </location>
</feature>
<feature type="transmembrane region" description="Helical" evidence="6">
    <location>
        <begin position="402"/>
        <end position="422"/>
    </location>
</feature>
<proteinExistence type="predicted"/>
<protein>
    <submittedName>
        <fullName evidence="7">Polysaccharide biosynthesis protein</fullName>
    </submittedName>
</protein>
<evidence type="ECO:0000256" key="3">
    <source>
        <dbReference type="ARBA" id="ARBA00022692"/>
    </source>
</evidence>
<evidence type="ECO:0000256" key="6">
    <source>
        <dbReference type="SAM" id="Phobius"/>
    </source>
</evidence>
<gene>
    <name evidence="7" type="ORF">NCTC11388_02044</name>
</gene>
<evidence type="ECO:0000313" key="7">
    <source>
        <dbReference type="EMBL" id="SUJ10274.1"/>
    </source>
</evidence>
<dbReference type="PANTHER" id="PTHR30250:SF11">
    <property type="entry name" value="O-ANTIGEN TRANSPORTER-RELATED"/>
    <property type="match status" value="1"/>
</dbReference>
<feature type="transmembrane region" description="Helical" evidence="6">
    <location>
        <begin position="227"/>
        <end position="244"/>
    </location>
</feature>
<feature type="transmembrane region" description="Helical" evidence="6">
    <location>
        <begin position="70"/>
        <end position="92"/>
    </location>
</feature>
<accession>A0A380C013</accession>
<dbReference type="RefSeq" id="WP_115170017.1">
    <property type="nucleotide sequence ID" value="NZ_UGYW01000002.1"/>
</dbReference>
<sequence>MIYGLSTIFSRLLYFIMTPLYVSKYPPAAYGIFTNMYAWASMINAVLAFGMETTYFRYLQKVEEKDKQRVFNNSFIVIAFFALLFLISANVFSGQISALLNKGQFDRDYQQYIQYFAIILTADALAVVPFAKLRSQGRPIRFAIIKLVNILTMIGLNLFFILIVPVIISDGGAIGNWFAGWFKDGWIGYVFISNVVASVLTLVLMLPEMRQFSFRPDRKLIKSMLSYSFPILIANISFIINENLDKIVMPMYLPKEIGDRDNGIYGAVSKLAMFLSIFVQAFRLGAEPFFFSYSKNANARSTYAFIMEYLVIAMMIVMVGISANIEWLKFFIKGDAAHREIFWSGLFIVPLLLFNYVLLGIYMNLSVWYKLSDQTRYALYISGIGALITVVANYFLIPRYSYAGAAFVTFLAYASMVILSYIWGQKNYPIPYKVGKMLVYMVTGAGITYLSNFVFDRNLIIGNGLFVVFLAGIFIAERKKIKAVLKR</sequence>
<evidence type="ECO:0000256" key="1">
    <source>
        <dbReference type="ARBA" id="ARBA00004651"/>
    </source>
</evidence>
<dbReference type="PANTHER" id="PTHR30250">
    <property type="entry name" value="PST FAMILY PREDICTED COLANIC ACID TRANSPORTER"/>
    <property type="match status" value="1"/>
</dbReference>